<gene>
    <name evidence="1" type="ORF">UFOPK2925_01026</name>
</gene>
<organism evidence="1">
    <name type="scientific">freshwater metagenome</name>
    <dbReference type="NCBI Taxonomy" id="449393"/>
    <lineage>
        <taxon>unclassified sequences</taxon>
        <taxon>metagenomes</taxon>
        <taxon>ecological metagenomes</taxon>
    </lineage>
</organism>
<dbReference type="EMBL" id="CAEZZU010000154">
    <property type="protein sequence ID" value="CAB4784058.1"/>
    <property type="molecule type" value="Genomic_DNA"/>
</dbReference>
<sequence length="45" mass="4503">MQPFSSIEIDVGSGKDAVDLAGIADEKRKCSCGESLTGLSGGDGT</sequence>
<proteinExistence type="predicted"/>
<evidence type="ECO:0000313" key="1">
    <source>
        <dbReference type="EMBL" id="CAB4784058.1"/>
    </source>
</evidence>
<reference evidence="1" key="1">
    <citation type="submission" date="2020-05" db="EMBL/GenBank/DDBJ databases">
        <authorList>
            <person name="Chiriac C."/>
            <person name="Salcher M."/>
            <person name="Ghai R."/>
            <person name="Kavagutti S V."/>
        </authorList>
    </citation>
    <scope>NUCLEOTIDE SEQUENCE</scope>
</reference>
<accession>A0A6J6WLY2</accession>
<name>A0A6J6WLY2_9ZZZZ</name>
<dbReference type="AlphaFoldDB" id="A0A6J6WLY2"/>
<protein>
    <submittedName>
        <fullName evidence="1">Unannotated protein</fullName>
    </submittedName>
</protein>